<dbReference type="EMBL" id="MFUR01000002">
    <property type="protein sequence ID" value="OGI87466.1"/>
    <property type="molecule type" value="Genomic_DNA"/>
</dbReference>
<name>A0A1F6WZY6_9BACT</name>
<sequence>MDIGGSFGLALKQMKDLDPNIETFNMNINERPSIFGDHVVRHPAEMMPAKFEEIMDLVESQQAFRYFLYTDIALRNVIKALTVGGVAKIAFTTYPLFSYSSFGVLDEDQDAKRLVNDNELKTRQKALWIELKTLIDKGFINIDGSDADLQDAILKPFKGMKSGLLRITKKKSTKGINF</sequence>
<gene>
    <name evidence="1" type="ORF">A3A91_02180</name>
</gene>
<evidence type="ECO:0000313" key="2">
    <source>
        <dbReference type="Proteomes" id="UP000177001"/>
    </source>
</evidence>
<evidence type="ECO:0008006" key="3">
    <source>
        <dbReference type="Google" id="ProtNLM"/>
    </source>
</evidence>
<comment type="caution">
    <text evidence="1">The sequence shown here is derived from an EMBL/GenBank/DDBJ whole genome shotgun (WGS) entry which is preliminary data.</text>
</comment>
<dbReference type="Proteomes" id="UP000177001">
    <property type="component" value="Unassembled WGS sequence"/>
</dbReference>
<evidence type="ECO:0000313" key="1">
    <source>
        <dbReference type="EMBL" id="OGI87466.1"/>
    </source>
</evidence>
<protein>
    <recommendedName>
        <fullName evidence="3">Methyltransferase type 11 domain-containing protein</fullName>
    </recommendedName>
</protein>
<reference evidence="1 2" key="1">
    <citation type="journal article" date="2016" name="Nat. Commun.">
        <title>Thousands of microbial genomes shed light on interconnected biogeochemical processes in an aquifer system.</title>
        <authorList>
            <person name="Anantharaman K."/>
            <person name="Brown C.T."/>
            <person name="Hug L.A."/>
            <person name="Sharon I."/>
            <person name="Castelle C.J."/>
            <person name="Probst A.J."/>
            <person name="Thomas B.C."/>
            <person name="Singh A."/>
            <person name="Wilkins M.J."/>
            <person name="Karaoz U."/>
            <person name="Brodie E.L."/>
            <person name="Williams K.H."/>
            <person name="Hubbard S.S."/>
            <person name="Banfield J.F."/>
        </authorList>
    </citation>
    <scope>NUCLEOTIDE SEQUENCE [LARGE SCALE GENOMIC DNA]</scope>
</reference>
<dbReference type="AlphaFoldDB" id="A0A1F6WZY6"/>
<accession>A0A1F6WZY6</accession>
<proteinExistence type="predicted"/>
<organism evidence="1 2">
    <name type="scientific">Candidatus Nomurabacteria bacterium RIFCSPLOWO2_01_FULL_36_16</name>
    <dbReference type="NCBI Taxonomy" id="1801767"/>
    <lineage>
        <taxon>Bacteria</taxon>
        <taxon>Candidatus Nomuraibacteriota</taxon>
    </lineage>
</organism>